<feature type="compositionally biased region" description="Polar residues" evidence="4">
    <location>
        <begin position="570"/>
        <end position="584"/>
    </location>
</feature>
<gene>
    <name evidence="7" type="ORF">QQF64_032074</name>
</gene>
<feature type="transmembrane region" description="Helical" evidence="5">
    <location>
        <begin position="40"/>
        <end position="61"/>
    </location>
</feature>
<feature type="transmembrane region" description="Helical" evidence="5">
    <location>
        <begin position="113"/>
        <end position="132"/>
    </location>
</feature>
<dbReference type="Pfam" id="PF07782">
    <property type="entry name" value="DC_STAMP"/>
    <property type="match status" value="1"/>
</dbReference>
<keyword evidence="5" id="KW-1133">Transmembrane helix</keyword>
<feature type="transmembrane region" description="Helical" evidence="5">
    <location>
        <begin position="298"/>
        <end position="326"/>
    </location>
</feature>
<reference evidence="7 8" key="1">
    <citation type="submission" date="2023-09" db="EMBL/GenBank/DDBJ databases">
        <authorList>
            <person name="Wang M."/>
        </authorList>
    </citation>
    <scope>NUCLEOTIDE SEQUENCE [LARGE SCALE GENOMIC DNA]</scope>
    <source>
        <strain evidence="7">GT-2023</strain>
        <tissue evidence="7">Liver</tissue>
    </source>
</reference>
<dbReference type="Proteomes" id="UP001558613">
    <property type="component" value="Unassembled WGS sequence"/>
</dbReference>
<feature type="compositionally biased region" description="Polar residues" evidence="4">
    <location>
        <begin position="777"/>
        <end position="801"/>
    </location>
</feature>
<comment type="caution">
    <text evidence="7">The sequence shown here is derived from an EMBL/GenBank/DDBJ whole genome shotgun (WGS) entry which is preliminary data.</text>
</comment>
<feature type="compositionally biased region" description="Basic and acidic residues" evidence="4">
    <location>
        <begin position="990"/>
        <end position="1008"/>
    </location>
</feature>
<feature type="region of interest" description="Disordered" evidence="4">
    <location>
        <begin position="984"/>
        <end position="1017"/>
    </location>
</feature>
<dbReference type="InterPro" id="IPR012858">
    <property type="entry name" value="DC_STAMP-like"/>
</dbReference>
<sequence length="1218" mass="134969">MKPLRNNHLSILSLRASVRSSMEALWLCYSSPTPQSASNLLTLLVLCLSLAAVTASLLFHWLIDLLKYDIQTALVPVGIYATAVFVLSMLIHPFRCAFTLIFPTLFTRQGRKLLLSTSVMIVVLYVLPNMAANIATLTHVVKCASEKLSQSLLSSSELINTIKDNIVRRAEERVDGSLVQTLRDFDHTTHINVSEVKGRLHVLSQRVQEDFSEVKSQVQDLKLLFSRIFAAFFVLYLFTESVVYLRSYLTSVRFDNTYITGGLRRKGAEKGIVVEEKDVKNGVNSTSFRITKRELFKCLAPAMVITLYLLMTIFLLVLDHFLYYLVRLGGPWISNMPSTNISINVNFKVGTEVSICKIFSSDCQVELFNFNRTYTALIHSDPNVCEAQSSELNPSVVTALVFLYLFSYTLLPLEVYARRLLHDPLRDRVSDIQYRLVLPDLEGLDDGNMTLMDRKSKHSTARRTGQCTCVPSLNDAHAEVSSQGCVIWCSILMGESGTRRSTLVSRLPIFRRSVRKRQDSLPSSPSSGGVGNGVHTSSPSSTNSSSSSTGKRRSLFRTPSLSFHCKRNSDPTQLSLDNRSQGSEVTFRDGSVSKTRHSFGFGGHKKKITRSQTEDLEKASTNRSVFINCISSGTNEGDDSGFLDDVSSKRSSKHKKQLLPKSLSAHQRFSKNSSNVPDQSKGQDALEDPPKTGTPGSWPGELAESSLQSPMISEDRTTAITPSDFVHVTEDSVSEVDALPVPSPAAPPENFCQAVSTSHVSFSPAKATTEKHALPDTSHTANTQCESTTAHTEPVTLQTVKELNPNTNPNPNVNPDQSEASEIEQAPELSEDSSSNPDTRERRSRHTVLIQQAGRSSGLSKLETRSSHLRKPHTVSMCSSVSPYHEVMRMERRLRSASEGAGGPRLHLNLRDPHCMDGNSLSKQRTNSSSSKLGSLDVLNNLGSSELDEDDLMLDLDLSDDQRQHHASREDSSQSLASCLNLLPSPLEASTDRTPGREPKEPTLREQRPMSLCLSRDDEPLPGLEALPFRLMQQDCTAVKTLLLRLRRTLQESVEISPASSLHSLPISPCSEKSLPFKDPGREENQFLQQQLKEKDELIVRLQAELESTRAALKSLCQKADKSTQTDFLLSEISDIFTVSRLVFCCGAKNSQRGNGRVGGCGRIFFLSTSDAPAMDERGEELHMHEHETLRLSERNAHHHSFPSAQPEMSSAFPPCPM</sequence>
<keyword evidence="5" id="KW-0472">Membrane</keyword>
<feature type="domain" description="Dendritic cell-specific transmembrane protein-like" evidence="6">
    <location>
        <begin position="254"/>
        <end position="422"/>
    </location>
</feature>
<feature type="transmembrane region" description="Helical" evidence="5">
    <location>
        <begin position="73"/>
        <end position="92"/>
    </location>
</feature>
<feature type="region of interest" description="Disordered" evidence="4">
    <location>
        <begin position="766"/>
        <end position="880"/>
    </location>
</feature>
<protein>
    <recommendedName>
        <fullName evidence="6">Dendritic cell-specific transmembrane protein-like domain-containing protein</fullName>
    </recommendedName>
</protein>
<evidence type="ECO:0000313" key="7">
    <source>
        <dbReference type="EMBL" id="KAL1269785.1"/>
    </source>
</evidence>
<evidence type="ECO:0000256" key="5">
    <source>
        <dbReference type="SAM" id="Phobius"/>
    </source>
</evidence>
<evidence type="ECO:0000256" key="1">
    <source>
        <dbReference type="ARBA" id="ARBA00010949"/>
    </source>
</evidence>
<evidence type="ECO:0000256" key="2">
    <source>
        <dbReference type="ARBA" id="ARBA00023054"/>
    </source>
</evidence>
<feature type="compositionally biased region" description="Polar residues" evidence="4">
    <location>
        <begin position="664"/>
        <end position="682"/>
    </location>
</feature>
<organism evidence="7 8">
    <name type="scientific">Cirrhinus molitorella</name>
    <name type="common">mud carp</name>
    <dbReference type="NCBI Taxonomy" id="172907"/>
    <lineage>
        <taxon>Eukaryota</taxon>
        <taxon>Metazoa</taxon>
        <taxon>Chordata</taxon>
        <taxon>Craniata</taxon>
        <taxon>Vertebrata</taxon>
        <taxon>Euteleostomi</taxon>
        <taxon>Actinopterygii</taxon>
        <taxon>Neopterygii</taxon>
        <taxon>Teleostei</taxon>
        <taxon>Ostariophysi</taxon>
        <taxon>Cypriniformes</taxon>
        <taxon>Cyprinidae</taxon>
        <taxon>Labeoninae</taxon>
        <taxon>Labeonini</taxon>
        <taxon>Cirrhinus</taxon>
    </lineage>
</organism>
<keyword evidence="2 3" id="KW-0175">Coiled coil</keyword>
<feature type="compositionally biased region" description="Polar residues" evidence="4">
    <location>
        <begin position="849"/>
        <end position="859"/>
    </location>
</feature>
<evidence type="ECO:0000256" key="3">
    <source>
        <dbReference type="SAM" id="Coils"/>
    </source>
</evidence>
<proteinExistence type="inferred from homology"/>
<feature type="transmembrane region" description="Helical" evidence="5">
    <location>
        <begin position="224"/>
        <end position="245"/>
    </location>
</feature>
<dbReference type="InterPro" id="IPR029627">
    <property type="entry name" value="CCSER"/>
</dbReference>
<evidence type="ECO:0000256" key="4">
    <source>
        <dbReference type="SAM" id="MobiDB-lite"/>
    </source>
</evidence>
<dbReference type="EMBL" id="JAYMGO010000008">
    <property type="protein sequence ID" value="KAL1269785.1"/>
    <property type="molecule type" value="Genomic_DNA"/>
</dbReference>
<feature type="region of interest" description="Disordered" evidence="4">
    <location>
        <begin position="1196"/>
        <end position="1218"/>
    </location>
</feature>
<evidence type="ECO:0000313" key="8">
    <source>
        <dbReference type="Proteomes" id="UP001558613"/>
    </source>
</evidence>
<keyword evidence="5" id="KW-0812">Transmembrane</keyword>
<dbReference type="PANTHER" id="PTHR22461:SF1">
    <property type="entry name" value="SERINE-RICH COILED-COIL DOMAIN-CONTAINING PROTEIN 1"/>
    <property type="match status" value="1"/>
</dbReference>
<feature type="compositionally biased region" description="Low complexity" evidence="4">
    <location>
        <begin position="804"/>
        <end position="815"/>
    </location>
</feature>
<comment type="similarity">
    <text evidence="1">Belongs to the CCSER family.</text>
</comment>
<feature type="region of interest" description="Disordered" evidence="4">
    <location>
        <begin position="515"/>
        <end position="619"/>
    </location>
</feature>
<feature type="region of interest" description="Disordered" evidence="4">
    <location>
        <begin position="896"/>
        <end position="937"/>
    </location>
</feature>
<evidence type="ECO:0000259" key="6">
    <source>
        <dbReference type="Pfam" id="PF07782"/>
    </source>
</evidence>
<accession>A0ABR3MYW5</accession>
<feature type="coiled-coil region" evidence="3">
    <location>
        <begin position="1085"/>
        <end position="1119"/>
    </location>
</feature>
<feature type="compositionally biased region" description="Polar residues" evidence="4">
    <location>
        <begin position="919"/>
        <end position="933"/>
    </location>
</feature>
<dbReference type="PANTHER" id="PTHR22461">
    <property type="entry name" value="SERINE-RICH COILED-COIL DOMAIN-CONTAINING PROTEIN 2-RELATED"/>
    <property type="match status" value="1"/>
</dbReference>
<feature type="region of interest" description="Disordered" evidence="4">
    <location>
        <begin position="637"/>
        <end position="710"/>
    </location>
</feature>
<feature type="compositionally biased region" description="Low complexity" evidence="4">
    <location>
        <begin position="522"/>
        <end position="549"/>
    </location>
</feature>
<name>A0ABR3MYW5_9TELE</name>
<keyword evidence="8" id="KW-1185">Reference proteome</keyword>